<dbReference type="PANTHER" id="PTHR30336">
    <property type="entry name" value="INNER MEMBRANE PROTEIN, PROBABLE PERMEASE"/>
    <property type="match status" value="1"/>
</dbReference>
<evidence type="ECO:0000313" key="4">
    <source>
        <dbReference type="Proteomes" id="UP000192727"/>
    </source>
</evidence>
<evidence type="ECO:0000259" key="2">
    <source>
        <dbReference type="Pfam" id="PF02698"/>
    </source>
</evidence>
<sequence>MSGTRERFGHSAYCGIPGETRRELSKAIQFFLKNKKKRKVLEAVFLGILLAGLLWTFYVQWLLSRQDYPALPEGVDTGIVLGAKLETNQASPGLAERLDQAIRLYNQRKFKHLIVSGGLDKEGDSQITEAEGMRNYLVQKGIPEQAITMEKQAKNTYENLVFSKRIMEQKGWTSCIIITHEYHGARAMDIADFIALSPAYLSTTDSTHLFMPYHKIREILAFTKWEFNKWRMRLNITVQLEKEGQHSIEGTGLFLLQDKDLEAFLFCMESVF</sequence>
<feature type="domain" description="DUF218" evidence="2">
    <location>
        <begin position="78"/>
        <end position="195"/>
    </location>
</feature>
<protein>
    <recommendedName>
        <fullName evidence="2">DUF218 domain-containing protein</fullName>
    </recommendedName>
</protein>
<proteinExistence type="predicted"/>
<organism evidence="3 4">
    <name type="scientific">Paenibacillus larvae subsp. pulvifaciens</name>
    <dbReference type="NCBI Taxonomy" id="1477"/>
    <lineage>
        <taxon>Bacteria</taxon>
        <taxon>Bacillati</taxon>
        <taxon>Bacillota</taxon>
        <taxon>Bacilli</taxon>
        <taxon>Bacillales</taxon>
        <taxon>Paenibacillaceae</taxon>
        <taxon>Paenibacillus</taxon>
    </lineage>
</organism>
<dbReference type="Pfam" id="PF02698">
    <property type="entry name" value="DUF218"/>
    <property type="match status" value="1"/>
</dbReference>
<dbReference type="InterPro" id="IPR051599">
    <property type="entry name" value="Cell_Envelope_Assoc"/>
</dbReference>
<keyword evidence="1" id="KW-0812">Transmembrane</keyword>
<dbReference type="PANTHER" id="PTHR30336:SF20">
    <property type="entry name" value="DUF218 DOMAIN-CONTAINING PROTEIN"/>
    <property type="match status" value="1"/>
</dbReference>
<dbReference type="Proteomes" id="UP000192727">
    <property type="component" value="Chromosome"/>
</dbReference>
<reference evidence="3 4" key="1">
    <citation type="submission" date="2017-03" db="EMBL/GenBank/DDBJ databases">
        <title>Paenibacillus larvae genome sequencing.</title>
        <authorList>
            <person name="Dingman D.W."/>
        </authorList>
    </citation>
    <scope>NUCLEOTIDE SEQUENCE [LARGE SCALE GENOMIC DNA]</scope>
    <source>
        <strain evidence="3 4">SAG 10367</strain>
    </source>
</reference>
<keyword evidence="1" id="KW-1133">Transmembrane helix</keyword>
<evidence type="ECO:0000256" key="1">
    <source>
        <dbReference type="SAM" id="Phobius"/>
    </source>
</evidence>
<accession>A0A1V0UP35</accession>
<dbReference type="InterPro" id="IPR014729">
    <property type="entry name" value="Rossmann-like_a/b/a_fold"/>
</dbReference>
<dbReference type="EMBL" id="CP020557">
    <property type="protein sequence ID" value="ARF66846.1"/>
    <property type="molecule type" value="Genomic_DNA"/>
</dbReference>
<dbReference type="CDD" id="cd06259">
    <property type="entry name" value="YdcF-like"/>
    <property type="match status" value="1"/>
</dbReference>
<dbReference type="AlphaFoldDB" id="A0A1V0UP35"/>
<dbReference type="GO" id="GO:0005886">
    <property type="term" value="C:plasma membrane"/>
    <property type="evidence" value="ECO:0007669"/>
    <property type="project" value="TreeGrafter"/>
</dbReference>
<feature type="transmembrane region" description="Helical" evidence="1">
    <location>
        <begin position="40"/>
        <end position="63"/>
    </location>
</feature>
<dbReference type="InterPro" id="IPR003848">
    <property type="entry name" value="DUF218"/>
</dbReference>
<evidence type="ECO:0000313" key="3">
    <source>
        <dbReference type="EMBL" id="ARF66846.1"/>
    </source>
</evidence>
<keyword evidence="1" id="KW-0472">Membrane</keyword>
<gene>
    <name evidence="3" type="ORF">B7C51_02005</name>
</gene>
<name>A0A1V0UP35_9BACL</name>
<dbReference type="Gene3D" id="3.40.50.620">
    <property type="entry name" value="HUPs"/>
    <property type="match status" value="1"/>
</dbReference>